<dbReference type="OrthoDB" id="4096at2759"/>
<proteinExistence type="predicted"/>
<accession>A0A1E1WA68</accession>
<dbReference type="AlphaFoldDB" id="A0A1E1WA68"/>
<feature type="non-terminal residue" evidence="1">
    <location>
        <position position="1"/>
    </location>
</feature>
<name>A0A1E1WA68_PECGO</name>
<gene>
    <name evidence="1" type="ORF">g.18220</name>
</gene>
<sequence>AASADVSALHTDALAHSAMSQLLSAAPHMIPPVSLLCTSFLHHIAGHEDTEPAAAEDNDIMEVDLSSDDEDQPTTKLNGPYAPKTTQLWAPNYEKVKEKRLQKIVKEPLLNLHETTDIFGV</sequence>
<dbReference type="EMBL" id="GDQN01007154">
    <property type="protein sequence ID" value="JAT83900.1"/>
    <property type="molecule type" value="Transcribed_RNA"/>
</dbReference>
<evidence type="ECO:0000313" key="1">
    <source>
        <dbReference type="EMBL" id="JAT83900.1"/>
    </source>
</evidence>
<protein>
    <submittedName>
        <fullName evidence="1">Uncharacterized protein</fullName>
    </submittedName>
</protein>
<reference evidence="1" key="1">
    <citation type="submission" date="2015-09" db="EMBL/GenBank/DDBJ databases">
        <title>De novo assembly of Pectinophora gossypiella (Pink Bollworm) gut transcriptome.</title>
        <authorList>
            <person name="Tassone E.E."/>
        </authorList>
    </citation>
    <scope>NUCLEOTIDE SEQUENCE</scope>
</reference>
<organism evidence="1">
    <name type="scientific">Pectinophora gossypiella</name>
    <name type="common">Cotton pink bollworm</name>
    <name type="synonym">Depressaria gossypiella</name>
    <dbReference type="NCBI Taxonomy" id="13191"/>
    <lineage>
        <taxon>Eukaryota</taxon>
        <taxon>Metazoa</taxon>
        <taxon>Ecdysozoa</taxon>
        <taxon>Arthropoda</taxon>
        <taxon>Hexapoda</taxon>
        <taxon>Insecta</taxon>
        <taxon>Pterygota</taxon>
        <taxon>Neoptera</taxon>
        <taxon>Endopterygota</taxon>
        <taxon>Lepidoptera</taxon>
        <taxon>Glossata</taxon>
        <taxon>Ditrysia</taxon>
        <taxon>Gelechioidea</taxon>
        <taxon>Gelechiidae</taxon>
        <taxon>Apatetrinae</taxon>
        <taxon>Pectinophora</taxon>
    </lineage>
</organism>